<proteinExistence type="predicted"/>
<protein>
    <submittedName>
        <fullName evidence="2">Unnamed protein product</fullName>
    </submittedName>
</protein>
<sequence>MPSAQPCRGPKKILHRGISVADLLATSANGTFSDEYWKLYDQYISVLKKLAEVQDSFDKSSRALADAQAAVMINEIKENELVESTKLRDESNEIKQKIHTLQAELDASLALAREACAERDELRTMLDNRQAEIAESRVEDQETMEEMKKLLAEIAAQESGGASEASQKSGMELTKQVVELIERNLERLAQRAEVSGTNPKTLLPHAES</sequence>
<accession>A0AAN5C1I1</accession>
<dbReference type="EMBL" id="BSYA01000131">
    <property type="protein sequence ID" value="GMG34064.1"/>
    <property type="molecule type" value="Genomic_DNA"/>
</dbReference>
<comment type="caution">
    <text evidence="2">The sequence shown here is derived from an EMBL/GenBank/DDBJ whole genome shotgun (WGS) entry which is preliminary data.</text>
</comment>
<evidence type="ECO:0000313" key="3">
    <source>
        <dbReference type="Proteomes" id="UP001165205"/>
    </source>
</evidence>
<name>A0AAN5C1I1_ASPOZ</name>
<reference evidence="2" key="1">
    <citation type="submission" date="2023-04" db="EMBL/GenBank/DDBJ databases">
        <title>Aspergillus oryzae NBRC 4228.</title>
        <authorList>
            <person name="Ichikawa N."/>
            <person name="Sato H."/>
            <person name="Tonouchi N."/>
        </authorList>
    </citation>
    <scope>NUCLEOTIDE SEQUENCE</scope>
    <source>
        <strain evidence="2">NBRC 4228</strain>
    </source>
</reference>
<gene>
    <name evidence="2" type="ORF">Aory04_000947500</name>
</gene>
<dbReference type="AlphaFoldDB" id="A0AAN5C1I1"/>
<evidence type="ECO:0000313" key="2">
    <source>
        <dbReference type="EMBL" id="GMG34064.1"/>
    </source>
</evidence>
<dbReference type="Proteomes" id="UP001165205">
    <property type="component" value="Unassembled WGS sequence"/>
</dbReference>
<evidence type="ECO:0000256" key="1">
    <source>
        <dbReference type="SAM" id="MobiDB-lite"/>
    </source>
</evidence>
<feature type="region of interest" description="Disordered" evidence="1">
    <location>
        <begin position="189"/>
        <end position="208"/>
    </location>
</feature>
<organism evidence="2 3">
    <name type="scientific">Aspergillus oryzae</name>
    <name type="common">Yellow koji mold</name>
    <dbReference type="NCBI Taxonomy" id="5062"/>
    <lineage>
        <taxon>Eukaryota</taxon>
        <taxon>Fungi</taxon>
        <taxon>Dikarya</taxon>
        <taxon>Ascomycota</taxon>
        <taxon>Pezizomycotina</taxon>
        <taxon>Eurotiomycetes</taxon>
        <taxon>Eurotiomycetidae</taxon>
        <taxon>Eurotiales</taxon>
        <taxon>Aspergillaceae</taxon>
        <taxon>Aspergillus</taxon>
        <taxon>Aspergillus subgen. Circumdati</taxon>
    </lineage>
</organism>